<gene>
    <name evidence="1" type="ORF">FD27_GL001206</name>
</gene>
<evidence type="ECO:0000313" key="2">
    <source>
        <dbReference type="Proteomes" id="UP000051445"/>
    </source>
</evidence>
<reference evidence="1 2" key="1">
    <citation type="journal article" date="2015" name="Genome Announc.">
        <title>Expanding the biotechnology potential of lactobacilli through comparative genomics of 213 strains and associated genera.</title>
        <authorList>
            <person name="Sun Z."/>
            <person name="Harris H.M."/>
            <person name="McCann A."/>
            <person name="Guo C."/>
            <person name="Argimon S."/>
            <person name="Zhang W."/>
            <person name="Yang X."/>
            <person name="Jeffery I.B."/>
            <person name="Cooney J.C."/>
            <person name="Kagawa T.F."/>
            <person name="Liu W."/>
            <person name="Song Y."/>
            <person name="Salvetti E."/>
            <person name="Wrobel A."/>
            <person name="Rasinkangas P."/>
            <person name="Parkhill J."/>
            <person name="Rea M.C."/>
            <person name="O'Sullivan O."/>
            <person name="Ritari J."/>
            <person name="Douillard F.P."/>
            <person name="Paul Ross R."/>
            <person name="Yang R."/>
            <person name="Briner A.E."/>
            <person name="Felis G.E."/>
            <person name="de Vos W.M."/>
            <person name="Barrangou R."/>
            <person name="Klaenhammer T.R."/>
            <person name="Caufield P.W."/>
            <person name="Cui Y."/>
            <person name="Zhang H."/>
            <person name="O'Toole P.W."/>
        </authorList>
    </citation>
    <scope>NUCLEOTIDE SEQUENCE [LARGE SCALE GENOMIC DNA]</scope>
    <source>
        <strain evidence="1 2">DSM 13145</strain>
    </source>
</reference>
<dbReference type="RefSeq" id="WP_057751893.1">
    <property type="nucleotide sequence ID" value="NZ_AZER01000016.1"/>
</dbReference>
<evidence type="ECO:0000313" key="1">
    <source>
        <dbReference type="EMBL" id="KRL27444.1"/>
    </source>
</evidence>
<comment type="caution">
    <text evidence="1">The sequence shown here is derived from an EMBL/GenBank/DDBJ whole genome shotgun (WGS) entry which is preliminary data.</text>
</comment>
<dbReference type="OrthoDB" id="2296456at2"/>
<accession>A0A0R1P9V2</accession>
<dbReference type="AlphaFoldDB" id="A0A0R1P9V2"/>
<dbReference type="Proteomes" id="UP000051445">
    <property type="component" value="Unassembled WGS sequence"/>
</dbReference>
<evidence type="ECO:0008006" key="3">
    <source>
        <dbReference type="Google" id="ProtNLM"/>
    </source>
</evidence>
<sequence length="105" mass="12025">MARKLDKEEQRIMDLLPKGIDRPRPLKELINLTGWSSRKVRGTINRLIVIHHQPIGARYEHPNNGYFIITNDKERSIALAPLTSQIMVMTKRAQVIGNAQLGNEE</sequence>
<organism evidence="1 2">
    <name type="scientific">Limosilactobacillus frumenti DSM 13145</name>
    <dbReference type="NCBI Taxonomy" id="1423746"/>
    <lineage>
        <taxon>Bacteria</taxon>
        <taxon>Bacillati</taxon>
        <taxon>Bacillota</taxon>
        <taxon>Bacilli</taxon>
        <taxon>Lactobacillales</taxon>
        <taxon>Lactobacillaceae</taxon>
        <taxon>Limosilactobacillus</taxon>
    </lineage>
</organism>
<keyword evidence="2" id="KW-1185">Reference proteome</keyword>
<proteinExistence type="predicted"/>
<name>A0A0R1P9V2_9LACO</name>
<dbReference type="PATRIC" id="fig|1423746.3.peg.1227"/>
<protein>
    <recommendedName>
        <fullName evidence="3">Phage protein</fullName>
    </recommendedName>
</protein>
<dbReference type="EMBL" id="AZER01000016">
    <property type="protein sequence ID" value="KRL27444.1"/>
    <property type="molecule type" value="Genomic_DNA"/>
</dbReference>
<dbReference type="STRING" id="1423746.FD27_GL001206"/>